<comment type="subunit">
    <text evidence="6">Homodimer.</text>
</comment>
<dbReference type="InterPro" id="IPR036389">
    <property type="entry name" value="RNase_III_sf"/>
</dbReference>
<comment type="caution">
    <text evidence="8">The sequence shown here is derived from an EMBL/GenBank/DDBJ whole genome shotgun (WGS) entry which is preliminary data.</text>
</comment>
<gene>
    <name evidence="6" type="primary">mrnC</name>
    <name evidence="8" type="ORF">JK634_00380</name>
</gene>
<feature type="domain" description="RNase III" evidence="7">
    <location>
        <begin position="4"/>
        <end position="138"/>
    </location>
</feature>
<dbReference type="GO" id="GO:0019843">
    <property type="term" value="F:rRNA binding"/>
    <property type="evidence" value="ECO:0007669"/>
    <property type="project" value="UniProtKB-UniRule"/>
</dbReference>
<dbReference type="PANTHER" id="PTHR34276:SF1">
    <property type="entry name" value="MINI-RIBONUCLEASE 3"/>
    <property type="match status" value="1"/>
</dbReference>
<comment type="similarity">
    <text evidence="6">Belongs to the MrnC RNase family.</text>
</comment>
<dbReference type="InterPro" id="IPR008226">
    <property type="entry name" value="Mini3_fam"/>
</dbReference>
<keyword evidence="6" id="KW-0460">Magnesium</keyword>
<dbReference type="Pfam" id="PF00636">
    <property type="entry name" value="Ribonuclease_3"/>
    <property type="match status" value="1"/>
</dbReference>
<evidence type="ECO:0000256" key="6">
    <source>
        <dbReference type="HAMAP-Rule" id="MF_01468"/>
    </source>
</evidence>
<evidence type="ECO:0000256" key="4">
    <source>
        <dbReference type="ARBA" id="ARBA00022759"/>
    </source>
</evidence>
<dbReference type="Proteomes" id="UP000623681">
    <property type="component" value="Unassembled WGS sequence"/>
</dbReference>
<dbReference type="AlphaFoldDB" id="A0A937K226"/>
<sequence length="141" mass="16422">MLDNLLYEKFSSEKARRLNPLQLAFVGDGVFETFIRNYILNKNCELSAHKLHLEAIKYVKAHAQSEIIKRIEQELTEEEYYIYKRGRNTKSATVPKNADVTEYRAATGFEALVGYLYLIGDKERLNFILLKSVEENLIKEN</sequence>
<evidence type="ECO:0000256" key="3">
    <source>
        <dbReference type="ARBA" id="ARBA00022722"/>
    </source>
</evidence>
<dbReference type="GO" id="GO:0004525">
    <property type="term" value="F:ribonuclease III activity"/>
    <property type="evidence" value="ECO:0007669"/>
    <property type="project" value="InterPro"/>
</dbReference>
<dbReference type="GO" id="GO:0005737">
    <property type="term" value="C:cytoplasm"/>
    <property type="evidence" value="ECO:0007669"/>
    <property type="project" value="UniProtKB-SubCell"/>
</dbReference>
<evidence type="ECO:0000313" key="8">
    <source>
        <dbReference type="EMBL" id="MBL4930267.1"/>
    </source>
</evidence>
<evidence type="ECO:0000256" key="1">
    <source>
        <dbReference type="ARBA" id="ARBA00022517"/>
    </source>
</evidence>
<reference evidence="8" key="1">
    <citation type="submission" date="2021-01" db="EMBL/GenBank/DDBJ databases">
        <title>Genome public.</title>
        <authorList>
            <person name="Liu C."/>
            <person name="Sun Q."/>
        </authorList>
    </citation>
    <scope>NUCLEOTIDE SEQUENCE</scope>
    <source>
        <strain evidence="8">YIM B02565</strain>
    </source>
</reference>
<keyword evidence="5 6" id="KW-0378">Hydrolase</keyword>
<keyword evidence="2 6" id="KW-0698">rRNA processing</keyword>
<evidence type="ECO:0000313" key="9">
    <source>
        <dbReference type="Proteomes" id="UP000623681"/>
    </source>
</evidence>
<comment type="function">
    <text evidence="6">Involved in correct processing of both the 5' and 3' ends of 23S rRNA precursor. Processes 30S rRNA precursor transcript even in absence of ribonuclease 3 (Rnc); Rnc processes 30S rRNA into smaller rRNA precursors.</text>
</comment>
<keyword evidence="6" id="KW-0963">Cytoplasm</keyword>
<keyword evidence="6" id="KW-0694">RNA-binding</keyword>
<keyword evidence="4 6" id="KW-0255">Endonuclease</keyword>
<protein>
    <recommendedName>
        <fullName evidence="6">Mini-ribonuclease 3</fullName>
        <shortName evidence="6">Mini-3</shortName>
        <shortName evidence="6">Mini-RNase 3</shortName>
        <ecNumber evidence="6">3.1.26.-</ecNumber>
    </recommendedName>
    <alternativeName>
        <fullName evidence="6">Mini-RNase III</fullName>
        <shortName evidence="6">Mini-III</shortName>
    </alternativeName>
</protein>
<dbReference type="InterPro" id="IPR000999">
    <property type="entry name" value="RNase_III_dom"/>
</dbReference>
<name>A0A937K226_9CLOT</name>
<dbReference type="SMART" id="SM00535">
    <property type="entry name" value="RIBOc"/>
    <property type="match status" value="1"/>
</dbReference>
<evidence type="ECO:0000256" key="5">
    <source>
        <dbReference type="ARBA" id="ARBA00022801"/>
    </source>
</evidence>
<comment type="subcellular location">
    <subcellularLocation>
        <location evidence="6">Cytoplasm</location>
    </subcellularLocation>
</comment>
<accession>A0A937K226</accession>
<organism evidence="8 9">
    <name type="scientific">Clostridium paridis</name>
    <dbReference type="NCBI Taxonomy" id="2803863"/>
    <lineage>
        <taxon>Bacteria</taxon>
        <taxon>Bacillati</taxon>
        <taxon>Bacillota</taxon>
        <taxon>Clostridia</taxon>
        <taxon>Eubacteriales</taxon>
        <taxon>Clostridiaceae</taxon>
        <taxon>Clostridium</taxon>
    </lineage>
</organism>
<comment type="cofactor">
    <cofactor evidence="6">
        <name>Mg(2+)</name>
        <dbReference type="ChEBI" id="CHEBI:18420"/>
    </cofactor>
</comment>
<keyword evidence="6" id="KW-0699">rRNA-binding</keyword>
<dbReference type="EMBL" id="JAESWA010000002">
    <property type="protein sequence ID" value="MBL4930267.1"/>
    <property type="molecule type" value="Genomic_DNA"/>
</dbReference>
<evidence type="ECO:0000256" key="2">
    <source>
        <dbReference type="ARBA" id="ARBA00022552"/>
    </source>
</evidence>
<dbReference type="HAMAP" id="MF_01468">
    <property type="entry name" value="RNase_Mini_III"/>
    <property type="match status" value="1"/>
</dbReference>
<proteinExistence type="inferred from homology"/>
<dbReference type="PANTHER" id="PTHR34276">
    <property type="entry name" value="MINI-RIBONUCLEASE 3"/>
    <property type="match status" value="1"/>
</dbReference>
<dbReference type="SUPFAM" id="SSF69065">
    <property type="entry name" value="RNase III domain-like"/>
    <property type="match status" value="1"/>
</dbReference>
<dbReference type="Gene3D" id="1.10.1520.10">
    <property type="entry name" value="Ribonuclease III domain"/>
    <property type="match status" value="1"/>
</dbReference>
<keyword evidence="3 6" id="KW-0540">Nuclease</keyword>
<dbReference type="EC" id="3.1.26.-" evidence="6"/>
<feature type="active site" evidence="6">
    <location>
        <position position="28"/>
    </location>
</feature>
<keyword evidence="9" id="KW-1185">Reference proteome</keyword>
<dbReference type="GO" id="GO:0006364">
    <property type="term" value="P:rRNA processing"/>
    <property type="evidence" value="ECO:0007669"/>
    <property type="project" value="UniProtKB-UniRule"/>
</dbReference>
<evidence type="ECO:0000259" key="7">
    <source>
        <dbReference type="SMART" id="SM00535"/>
    </source>
</evidence>
<keyword evidence="1 6" id="KW-0690">Ribosome biogenesis</keyword>
<dbReference type="PIRSF" id="PIRSF005520">
    <property type="entry name" value="UCP005520"/>
    <property type="match status" value="1"/>
</dbReference>